<reference evidence="4 5" key="1">
    <citation type="submission" date="2024-10" db="EMBL/GenBank/DDBJ databases">
        <authorList>
            <person name="Topkara A.R."/>
            <person name="Saygin H."/>
        </authorList>
    </citation>
    <scope>NUCLEOTIDE SEQUENCE [LARGE SCALE GENOMIC DNA]</scope>
    <source>
        <strain evidence="4 5">M3C6</strain>
    </source>
</reference>
<keyword evidence="2" id="KW-0503">Monooxygenase</keyword>
<dbReference type="EMBL" id="JBICRM010000025">
    <property type="protein sequence ID" value="MFG1707999.1"/>
    <property type="molecule type" value="Genomic_DNA"/>
</dbReference>
<keyword evidence="5" id="KW-1185">Reference proteome</keyword>
<keyword evidence="2" id="KW-0349">Heme</keyword>
<feature type="compositionally biased region" description="Basic and acidic residues" evidence="3">
    <location>
        <begin position="61"/>
        <end position="70"/>
    </location>
</feature>
<dbReference type="InterPro" id="IPR001128">
    <property type="entry name" value="Cyt_P450"/>
</dbReference>
<dbReference type="Proteomes" id="UP001603978">
    <property type="component" value="Unassembled WGS sequence"/>
</dbReference>
<dbReference type="InterPro" id="IPR002397">
    <property type="entry name" value="Cyt_P450_B"/>
</dbReference>
<dbReference type="PRINTS" id="PR00385">
    <property type="entry name" value="P450"/>
</dbReference>
<comment type="similarity">
    <text evidence="1 2">Belongs to the cytochrome P450 family.</text>
</comment>
<organism evidence="4 5">
    <name type="scientific">Nonomuraea marmarensis</name>
    <dbReference type="NCBI Taxonomy" id="3351344"/>
    <lineage>
        <taxon>Bacteria</taxon>
        <taxon>Bacillati</taxon>
        <taxon>Actinomycetota</taxon>
        <taxon>Actinomycetes</taxon>
        <taxon>Streptosporangiales</taxon>
        <taxon>Streptosporangiaceae</taxon>
        <taxon>Nonomuraea</taxon>
    </lineage>
</organism>
<dbReference type="CDD" id="cd11031">
    <property type="entry name" value="Cyp158A-like"/>
    <property type="match status" value="1"/>
</dbReference>
<accession>A0ABW7ALL3</accession>
<dbReference type="Pfam" id="PF00067">
    <property type="entry name" value="p450"/>
    <property type="match status" value="1"/>
</dbReference>
<evidence type="ECO:0000256" key="1">
    <source>
        <dbReference type="ARBA" id="ARBA00010617"/>
    </source>
</evidence>
<protein>
    <submittedName>
        <fullName evidence="4">Cytochrome P450</fullName>
    </submittedName>
</protein>
<dbReference type="PROSITE" id="PS00086">
    <property type="entry name" value="CYTOCHROME_P450"/>
    <property type="match status" value="1"/>
</dbReference>
<dbReference type="SUPFAM" id="SSF48264">
    <property type="entry name" value="Cytochrome P450"/>
    <property type="match status" value="1"/>
</dbReference>
<dbReference type="PRINTS" id="PR00359">
    <property type="entry name" value="BP450"/>
</dbReference>
<keyword evidence="2" id="KW-0479">Metal-binding</keyword>
<keyword evidence="2" id="KW-0408">Iron</keyword>
<keyword evidence="2" id="KW-0560">Oxidoreductase</keyword>
<dbReference type="InterPro" id="IPR017972">
    <property type="entry name" value="Cyt_P450_CS"/>
</dbReference>
<feature type="region of interest" description="Disordered" evidence="3">
    <location>
        <begin position="61"/>
        <end position="82"/>
    </location>
</feature>
<evidence type="ECO:0000256" key="2">
    <source>
        <dbReference type="RuleBase" id="RU000461"/>
    </source>
</evidence>
<proteinExistence type="inferred from homology"/>
<dbReference type="Gene3D" id="1.10.630.10">
    <property type="entry name" value="Cytochrome P450"/>
    <property type="match status" value="1"/>
</dbReference>
<evidence type="ECO:0000313" key="5">
    <source>
        <dbReference type="Proteomes" id="UP001603978"/>
    </source>
</evidence>
<sequence>MSVPVQLPFEQAGPLQPAPLLRELQLRGPIHAIRTAVGDPAWLVTGYEQVRRLLDDDRLGRAHREPERASRTGKSAMFGGPLGDFDTEQADHRRMRALLQPHFSPKRMRALRGRVEILTANLLDELVAAGPPADLHAALALPLPIAVICELLGVPYEDRAQFRAWTQAAADITDRARSEQGLAELFGYGQQLVARKRADGDADADVISRLAATEGVSDDEAAATGMFLLFAGHETTVVAIGMGVLWLLAHPEQWQALVADPSRIDAAVEEILRAPSLGGGGIPRYARVDLDIAGVTVRVGELVLLDTGAGNHDAAVFPDPDRFDIARSAVAHLTFGYGARYCVGAPLARIELKTVFSQLIARFPALRLAGPIEELRFNTATLTGGPAELPVMW</sequence>
<evidence type="ECO:0000256" key="3">
    <source>
        <dbReference type="SAM" id="MobiDB-lite"/>
    </source>
</evidence>
<dbReference type="PANTHER" id="PTHR46696">
    <property type="entry name" value="P450, PUTATIVE (EUROFUNG)-RELATED"/>
    <property type="match status" value="1"/>
</dbReference>
<comment type="caution">
    <text evidence="4">The sequence shown here is derived from an EMBL/GenBank/DDBJ whole genome shotgun (WGS) entry which is preliminary data.</text>
</comment>
<evidence type="ECO:0000313" key="4">
    <source>
        <dbReference type="EMBL" id="MFG1707999.1"/>
    </source>
</evidence>
<name>A0ABW7ALL3_9ACTN</name>
<dbReference type="InterPro" id="IPR036396">
    <property type="entry name" value="Cyt_P450_sf"/>
</dbReference>
<gene>
    <name evidence="4" type="ORF">ACFLIM_32800</name>
</gene>
<dbReference type="RefSeq" id="WP_393172136.1">
    <property type="nucleotide sequence ID" value="NZ_JBICRM010000025.1"/>
</dbReference>
<dbReference type="PANTHER" id="PTHR46696:SF6">
    <property type="entry name" value="P450, PUTATIVE (EUROFUNG)-RELATED"/>
    <property type="match status" value="1"/>
</dbReference>